<evidence type="ECO:0000313" key="22">
    <source>
        <dbReference type="Proteomes" id="UP001318040"/>
    </source>
</evidence>
<evidence type="ECO:0000256" key="15">
    <source>
        <dbReference type="ARBA" id="ARBA00061894"/>
    </source>
</evidence>
<dbReference type="Proteomes" id="UP001318040">
    <property type="component" value="Chromosome 8"/>
</dbReference>
<dbReference type="Gene3D" id="3.40.50.410">
    <property type="entry name" value="von Willebrand factor, type A domain"/>
    <property type="match status" value="1"/>
</dbReference>
<dbReference type="SMART" id="SM00327">
    <property type="entry name" value="VWA"/>
    <property type="match status" value="1"/>
</dbReference>
<feature type="region of interest" description="Disordered" evidence="18">
    <location>
        <begin position="431"/>
        <end position="458"/>
    </location>
</feature>
<dbReference type="RefSeq" id="XP_032805858.1">
    <property type="nucleotide sequence ID" value="XM_032949967.1"/>
</dbReference>
<evidence type="ECO:0000256" key="12">
    <source>
        <dbReference type="ARBA" id="ARBA00023273"/>
    </source>
</evidence>
<feature type="compositionally biased region" description="Polar residues" evidence="18">
    <location>
        <begin position="435"/>
        <end position="450"/>
    </location>
</feature>
<dbReference type="InterPro" id="IPR002035">
    <property type="entry name" value="VWF_A"/>
</dbReference>
<dbReference type="InterPro" id="IPR008400">
    <property type="entry name" value="Anthrax_toxin_rcpt_extracel"/>
</dbReference>
<dbReference type="Pfam" id="PF05586">
    <property type="entry name" value="Ant_C"/>
    <property type="match status" value="1"/>
</dbReference>
<dbReference type="GO" id="GO:0009986">
    <property type="term" value="C:cell surface"/>
    <property type="evidence" value="ECO:0007669"/>
    <property type="project" value="TreeGrafter"/>
</dbReference>
<dbReference type="InterPro" id="IPR036465">
    <property type="entry name" value="vWFA_dom_sf"/>
</dbReference>
<organism evidence="22 23">
    <name type="scientific">Petromyzon marinus</name>
    <name type="common">Sea lamprey</name>
    <dbReference type="NCBI Taxonomy" id="7757"/>
    <lineage>
        <taxon>Eukaryota</taxon>
        <taxon>Metazoa</taxon>
        <taxon>Chordata</taxon>
        <taxon>Craniata</taxon>
        <taxon>Vertebrata</taxon>
        <taxon>Cyclostomata</taxon>
        <taxon>Hyperoartia</taxon>
        <taxon>Petromyzontiformes</taxon>
        <taxon>Petromyzontidae</taxon>
        <taxon>Petromyzon</taxon>
    </lineage>
</organism>
<evidence type="ECO:0000256" key="19">
    <source>
        <dbReference type="SAM" id="Phobius"/>
    </source>
</evidence>
<comment type="function">
    <text evidence="17">Plays a role in cell attachment and migration. Interacts with extracellular matrix proteins and with the actin cytoskeleton and thereby plays an important role in normal extracellular matrix (ECM) homeostasis. Mediates adhesion of cells to type 1 collagen and gelatin, reorganization of the actin cytoskeleton and promotes cell spreading. Plays a role in the angiogenic response of cultured umbilical vein endothelial cells. May also act as a receptor for PLAU. Upon ligand binding, stimulates the phosphorylation of EGFR and ERK1/2.</text>
</comment>
<dbReference type="PROSITE" id="PS50234">
    <property type="entry name" value="VWFA"/>
    <property type="match status" value="1"/>
</dbReference>
<feature type="chain" id="PRO_5042588477" description="Anthrax toxin receptor 1" evidence="20">
    <location>
        <begin position="37"/>
        <end position="499"/>
    </location>
</feature>
<keyword evidence="9" id="KW-1015">Disulfide bond</keyword>
<name>A0AAJ7SUG9_PETMA</name>
<dbReference type="Pfam" id="PF05587">
    <property type="entry name" value="Anth_Ig"/>
    <property type="match status" value="1"/>
</dbReference>
<keyword evidence="12" id="KW-0966">Cell projection</keyword>
<comment type="similarity">
    <text evidence="1">Belongs to the ATR family.</text>
</comment>
<feature type="domain" description="VWFA" evidence="21">
    <location>
        <begin position="49"/>
        <end position="220"/>
    </location>
</feature>
<comment type="subunit">
    <text evidence="15">Interacts with gelatin and type 1 collagen. Interacts with the actin cytoskeleton.</text>
</comment>
<evidence type="ECO:0000256" key="13">
    <source>
        <dbReference type="ARBA" id="ARBA00060389"/>
    </source>
</evidence>
<protein>
    <recommendedName>
        <fullName evidence="16">Anthrax toxin receptor 1</fullName>
    </recommendedName>
</protein>
<evidence type="ECO:0000256" key="16">
    <source>
        <dbReference type="ARBA" id="ARBA00068139"/>
    </source>
</evidence>
<evidence type="ECO:0000256" key="9">
    <source>
        <dbReference type="ARBA" id="ARBA00023157"/>
    </source>
</evidence>
<evidence type="ECO:0000256" key="5">
    <source>
        <dbReference type="ARBA" id="ARBA00022723"/>
    </source>
</evidence>
<dbReference type="Pfam" id="PF00092">
    <property type="entry name" value="VWA"/>
    <property type="match status" value="1"/>
</dbReference>
<evidence type="ECO:0000256" key="4">
    <source>
        <dbReference type="ARBA" id="ARBA00022692"/>
    </source>
</evidence>
<keyword evidence="2" id="KW-1003">Cell membrane</keyword>
<keyword evidence="6 20" id="KW-0732">Signal</keyword>
<feature type="signal peptide" evidence="20">
    <location>
        <begin position="1"/>
        <end position="36"/>
    </location>
</feature>
<keyword evidence="7 19" id="KW-1133">Transmembrane helix</keyword>
<evidence type="ECO:0000256" key="1">
    <source>
        <dbReference type="ARBA" id="ARBA00008095"/>
    </source>
</evidence>
<evidence type="ECO:0000256" key="20">
    <source>
        <dbReference type="SAM" id="SignalP"/>
    </source>
</evidence>
<evidence type="ECO:0000256" key="17">
    <source>
        <dbReference type="ARBA" id="ARBA00093334"/>
    </source>
</evidence>
<dbReference type="PANTHER" id="PTHR16059">
    <property type="entry name" value="ANTHRAX TOXIN RECEPTOR"/>
    <property type="match status" value="1"/>
</dbReference>
<keyword evidence="5" id="KW-0479">Metal-binding</keyword>
<evidence type="ECO:0000313" key="23">
    <source>
        <dbReference type="RefSeq" id="XP_032805858.1"/>
    </source>
</evidence>
<evidence type="ECO:0000256" key="7">
    <source>
        <dbReference type="ARBA" id="ARBA00022989"/>
    </source>
</evidence>
<dbReference type="FunFam" id="3.40.50.410:FF:000017">
    <property type="entry name" value="Anthrax toxin receptor 1"/>
    <property type="match status" value="1"/>
</dbReference>
<evidence type="ECO:0000256" key="2">
    <source>
        <dbReference type="ARBA" id="ARBA00022475"/>
    </source>
</evidence>
<keyword evidence="8 19" id="KW-0472">Membrane</keyword>
<dbReference type="SUPFAM" id="SSF53300">
    <property type="entry name" value="vWA-like"/>
    <property type="match status" value="1"/>
</dbReference>
<feature type="transmembrane region" description="Helical" evidence="19">
    <location>
        <begin position="326"/>
        <end position="348"/>
    </location>
</feature>
<evidence type="ECO:0000256" key="14">
    <source>
        <dbReference type="ARBA" id="ARBA00060395"/>
    </source>
</evidence>
<dbReference type="InterPro" id="IPR008399">
    <property type="entry name" value="Anthrax_toxin_rcpt_C"/>
</dbReference>
<accession>A0AAJ7SUG9</accession>
<sequence length="499" mass="54622">MLTRAGKARPWQTPPPLLLLPAVLVVVLLAVPVGGAQDGGGGECHAAFDLYFVLDKSGSVGMHWNEIYDFVRELTEKFVSPMMRLSYIVFSSRSYVIMELTSDREKIKKGLEDLKNVQPAGDTYMHEGINEAIVQIEGEQQKGRRVSSVIVSLTDGDLVENLFPYAKKSADRARSVGASVYAVGVKDFKYEQLAVIADSKEHVFPVNGGFSALRNIINSILKKSCTGITSVDPSSICIGEEYDIVIQGNGFTRARAGENTQCIFQINDTTSITEKAVDVTETYMRCRGPVIYESGKTVHLQVSINEGQSFLTSSTTITAAKCSNGIIALIAILVILLLVALALLWWFLPLCCTIVVKPIPPLPPPPPPVKEEEPEEIAPKKKWPTVDASYYGAGGIGGIKPMEVRWGGKGCTEEGARLKATPNAVVTMPTEEEVQFQQTPRPQRNGTAETPRSPAPQWFAPIKGMLDALWALMRSGYDRVSVMRPQPGDKGRCMTMRRT</sequence>
<evidence type="ECO:0000256" key="11">
    <source>
        <dbReference type="ARBA" id="ARBA00023180"/>
    </source>
</evidence>
<dbReference type="GO" id="GO:0046872">
    <property type="term" value="F:metal ion binding"/>
    <property type="evidence" value="ECO:0007669"/>
    <property type="project" value="UniProtKB-KW"/>
</dbReference>
<dbReference type="InterPro" id="IPR013783">
    <property type="entry name" value="Ig-like_fold"/>
</dbReference>
<dbReference type="GO" id="GO:0004888">
    <property type="term" value="F:transmembrane signaling receptor activity"/>
    <property type="evidence" value="ECO:0007669"/>
    <property type="project" value="TreeGrafter"/>
</dbReference>
<dbReference type="GO" id="GO:0031527">
    <property type="term" value="C:filopodium membrane"/>
    <property type="evidence" value="ECO:0007669"/>
    <property type="project" value="UniProtKB-SubCell"/>
</dbReference>
<keyword evidence="4 19" id="KW-0812">Transmembrane</keyword>
<keyword evidence="3" id="KW-0597">Phosphoprotein</keyword>
<proteinExistence type="inferred from homology"/>
<evidence type="ECO:0000259" key="21">
    <source>
        <dbReference type="PROSITE" id="PS50234"/>
    </source>
</evidence>
<dbReference type="KEGG" id="pmrn:116940315"/>
<evidence type="ECO:0000256" key="18">
    <source>
        <dbReference type="SAM" id="MobiDB-lite"/>
    </source>
</evidence>
<evidence type="ECO:0000256" key="10">
    <source>
        <dbReference type="ARBA" id="ARBA00023170"/>
    </source>
</evidence>
<evidence type="ECO:0000256" key="3">
    <source>
        <dbReference type="ARBA" id="ARBA00022553"/>
    </source>
</evidence>
<reference evidence="23" key="1">
    <citation type="submission" date="2025-08" db="UniProtKB">
        <authorList>
            <consortium name="RefSeq"/>
        </authorList>
    </citation>
    <scope>IDENTIFICATION</scope>
    <source>
        <tissue evidence="23">Sperm</tissue>
    </source>
</reference>
<keyword evidence="11" id="KW-0325">Glycoprotein</keyword>
<dbReference type="AlphaFoldDB" id="A0AAJ7SUG9"/>
<gene>
    <name evidence="23" type="primary">LOC116940315</name>
</gene>
<evidence type="ECO:0000256" key="8">
    <source>
        <dbReference type="ARBA" id="ARBA00023136"/>
    </source>
</evidence>
<dbReference type="Gene3D" id="2.60.40.10">
    <property type="entry name" value="Immunoglobulins"/>
    <property type="match status" value="1"/>
</dbReference>
<dbReference type="GO" id="GO:0031258">
    <property type="term" value="C:lamellipodium membrane"/>
    <property type="evidence" value="ECO:0007669"/>
    <property type="project" value="UniProtKB-SubCell"/>
</dbReference>
<keyword evidence="10" id="KW-0675">Receptor</keyword>
<dbReference type="PANTHER" id="PTHR16059:SF13">
    <property type="entry name" value="ANTHRAX TOXIN RECEPTOR 2"/>
    <property type="match status" value="1"/>
</dbReference>
<evidence type="ECO:0000256" key="6">
    <source>
        <dbReference type="ARBA" id="ARBA00022729"/>
    </source>
</evidence>
<keyword evidence="22" id="KW-1185">Reference proteome</keyword>
<comment type="subcellular location">
    <subcellularLocation>
        <location evidence="14">Cell projection</location>
        <location evidence="14">Filopodium membrane</location>
        <topology evidence="14">Single-pass type I membrane protein</topology>
    </subcellularLocation>
    <subcellularLocation>
        <location evidence="13">Cell projection</location>
        <location evidence="13">Lamellipodium membrane</location>
        <topology evidence="13">Single-pass type I membrane protein</topology>
    </subcellularLocation>
</comment>
<dbReference type="CDD" id="cd01474">
    <property type="entry name" value="vWA_ATR"/>
    <property type="match status" value="1"/>
</dbReference>